<reference evidence="1" key="1">
    <citation type="submission" date="2023-04" db="EMBL/GenBank/DDBJ databases">
        <title>Ambrosiozyma monospora NBRC 10751.</title>
        <authorList>
            <person name="Ichikawa N."/>
            <person name="Sato H."/>
            <person name="Tonouchi N."/>
        </authorList>
    </citation>
    <scope>NUCLEOTIDE SEQUENCE</scope>
    <source>
        <strain evidence="1">NBRC 10751</strain>
    </source>
</reference>
<evidence type="ECO:0000313" key="2">
    <source>
        <dbReference type="Proteomes" id="UP001165064"/>
    </source>
</evidence>
<name>A0ACB5U7Y5_AMBMO</name>
<sequence length="312" mass="35667">MSHIRSAITSTFNNKKKKAIVPKFEVQHPLETQFFSYDFPKVNGKVQLEVIEPINVCSIELGFRGKFETHYRFSNGQVYIRRSETTPLFEEQTRLLFDSRDSKSSSDSSGLSAGVKFESKFNYDFPIELNLPSSCVKFGDTIKVPRLANIDILYQVFIRVTYVSSILSKKKTMEYTCNLNYQGGSNVVNPYITNCNISSSETFERKVKDLTVDPETDKLTENKVKDVHTKSRALRQVFNDDYKKENIDEASQSVPLELIIQMGDNFNVASSLMEIPLLIVCPNGDNKLFRQFSRNGFNGAFVILFPQQETNF</sequence>
<protein>
    <submittedName>
        <fullName evidence="1">Unnamed protein product</fullName>
    </submittedName>
</protein>
<dbReference type="EMBL" id="BSXS01012949">
    <property type="protein sequence ID" value="GMF03309.1"/>
    <property type="molecule type" value="Genomic_DNA"/>
</dbReference>
<accession>A0ACB5U7Y5</accession>
<keyword evidence="2" id="KW-1185">Reference proteome</keyword>
<gene>
    <name evidence="1" type="ORF">Amon02_001173700</name>
</gene>
<evidence type="ECO:0000313" key="1">
    <source>
        <dbReference type="EMBL" id="GMF03309.1"/>
    </source>
</evidence>
<organism evidence="1 2">
    <name type="scientific">Ambrosiozyma monospora</name>
    <name type="common">Yeast</name>
    <name type="synonym">Endomycopsis monosporus</name>
    <dbReference type="NCBI Taxonomy" id="43982"/>
    <lineage>
        <taxon>Eukaryota</taxon>
        <taxon>Fungi</taxon>
        <taxon>Dikarya</taxon>
        <taxon>Ascomycota</taxon>
        <taxon>Saccharomycotina</taxon>
        <taxon>Pichiomycetes</taxon>
        <taxon>Pichiales</taxon>
        <taxon>Pichiaceae</taxon>
        <taxon>Ambrosiozyma</taxon>
    </lineage>
</organism>
<proteinExistence type="predicted"/>
<dbReference type="Proteomes" id="UP001165064">
    <property type="component" value="Unassembled WGS sequence"/>
</dbReference>
<comment type="caution">
    <text evidence="1">The sequence shown here is derived from an EMBL/GenBank/DDBJ whole genome shotgun (WGS) entry which is preliminary data.</text>
</comment>